<dbReference type="EMBL" id="POQS01000004">
    <property type="protein sequence ID" value="PND32796.1"/>
    <property type="molecule type" value="Genomic_DNA"/>
</dbReference>
<evidence type="ECO:0000256" key="1">
    <source>
        <dbReference type="ARBA" id="ARBA00009437"/>
    </source>
</evidence>
<dbReference type="InterPro" id="IPR000847">
    <property type="entry name" value="LysR_HTH_N"/>
</dbReference>
<gene>
    <name evidence="6" type="ORF">C1I89_17395</name>
</gene>
<dbReference type="SUPFAM" id="SSF46785">
    <property type="entry name" value="Winged helix' DNA-binding domain"/>
    <property type="match status" value="1"/>
</dbReference>
<dbReference type="Pfam" id="PF00126">
    <property type="entry name" value="HTH_1"/>
    <property type="match status" value="1"/>
</dbReference>
<dbReference type="AlphaFoldDB" id="A0A2N8KH72"/>
<dbReference type="InterPro" id="IPR036388">
    <property type="entry name" value="WH-like_DNA-bd_sf"/>
</dbReference>
<dbReference type="PANTHER" id="PTHR30419:SF8">
    <property type="entry name" value="NITROGEN ASSIMILATION TRANSCRIPTIONAL ACTIVATOR-RELATED"/>
    <property type="match status" value="1"/>
</dbReference>
<dbReference type="GO" id="GO:0003700">
    <property type="term" value="F:DNA-binding transcription factor activity"/>
    <property type="evidence" value="ECO:0007669"/>
    <property type="project" value="InterPro"/>
</dbReference>
<dbReference type="GO" id="GO:0003677">
    <property type="term" value="F:DNA binding"/>
    <property type="evidence" value="ECO:0007669"/>
    <property type="project" value="UniProtKB-KW"/>
</dbReference>
<feature type="domain" description="HTH lysR-type" evidence="5">
    <location>
        <begin position="19"/>
        <end position="76"/>
    </location>
</feature>
<evidence type="ECO:0000259" key="5">
    <source>
        <dbReference type="PROSITE" id="PS50931"/>
    </source>
</evidence>
<dbReference type="InterPro" id="IPR050950">
    <property type="entry name" value="HTH-type_LysR_regulators"/>
</dbReference>
<proteinExistence type="inferred from homology"/>
<sequence length="323" mass="34146">MRVRPMSEIPTLQQLRSRLRIRHLVLLDELGRVGNLHRAAEAMHLSQPALSKLLGEAEALAGQALFERSHHGVAPTALGLLMIDRARLLLNELDATHAELAAAANGATGKVRAGIFPVVAHLLVPLAVERLQAAHPALRIELFEGLEQQLLPALRAGELDCVVGRLGVEGADADLQCEILYDEATAVVCGPAHPLASRSRLSGAALDACRWVLPSRNAALYSMVAAAVSARGAGFPQVAIESSAILTIVSLLQRTSLLSAIPLRVARALAENGQVAILPLALQARLHPVGIMTRRDARAAAAATLFLNALREAATVVRADSGP</sequence>
<keyword evidence="7" id="KW-1185">Reference proteome</keyword>
<organism evidence="6 7">
    <name type="scientific">Achromobacter pulmonis</name>
    <dbReference type="NCBI Taxonomy" id="1389932"/>
    <lineage>
        <taxon>Bacteria</taxon>
        <taxon>Pseudomonadati</taxon>
        <taxon>Pseudomonadota</taxon>
        <taxon>Betaproteobacteria</taxon>
        <taxon>Burkholderiales</taxon>
        <taxon>Alcaligenaceae</taxon>
        <taxon>Achromobacter</taxon>
    </lineage>
</organism>
<comment type="similarity">
    <text evidence="1">Belongs to the LysR transcriptional regulatory family.</text>
</comment>
<dbReference type="PANTHER" id="PTHR30419">
    <property type="entry name" value="HTH-TYPE TRANSCRIPTIONAL REGULATOR YBHD"/>
    <property type="match status" value="1"/>
</dbReference>
<keyword evidence="3" id="KW-0238">DNA-binding</keyword>
<evidence type="ECO:0000256" key="2">
    <source>
        <dbReference type="ARBA" id="ARBA00023015"/>
    </source>
</evidence>
<keyword evidence="2" id="KW-0805">Transcription regulation</keyword>
<evidence type="ECO:0000256" key="4">
    <source>
        <dbReference type="ARBA" id="ARBA00023163"/>
    </source>
</evidence>
<dbReference type="PROSITE" id="PS50931">
    <property type="entry name" value="HTH_LYSR"/>
    <property type="match status" value="1"/>
</dbReference>
<comment type="caution">
    <text evidence="6">The sequence shown here is derived from an EMBL/GenBank/DDBJ whole genome shotgun (WGS) entry which is preliminary data.</text>
</comment>
<dbReference type="Gene3D" id="1.10.10.10">
    <property type="entry name" value="Winged helix-like DNA-binding domain superfamily/Winged helix DNA-binding domain"/>
    <property type="match status" value="1"/>
</dbReference>
<evidence type="ECO:0000313" key="7">
    <source>
        <dbReference type="Proteomes" id="UP000235994"/>
    </source>
</evidence>
<accession>A0A2N8KH72</accession>
<dbReference type="Pfam" id="PF03466">
    <property type="entry name" value="LysR_substrate"/>
    <property type="match status" value="1"/>
</dbReference>
<dbReference type="Gene3D" id="3.40.190.290">
    <property type="match status" value="1"/>
</dbReference>
<dbReference type="InterPro" id="IPR036390">
    <property type="entry name" value="WH_DNA-bd_sf"/>
</dbReference>
<dbReference type="Proteomes" id="UP000235994">
    <property type="component" value="Unassembled WGS sequence"/>
</dbReference>
<dbReference type="SUPFAM" id="SSF53850">
    <property type="entry name" value="Periplasmic binding protein-like II"/>
    <property type="match status" value="1"/>
</dbReference>
<evidence type="ECO:0000313" key="6">
    <source>
        <dbReference type="EMBL" id="PND32796.1"/>
    </source>
</evidence>
<protein>
    <recommendedName>
        <fullName evidence="5">HTH lysR-type domain-containing protein</fullName>
    </recommendedName>
</protein>
<keyword evidence="4" id="KW-0804">Transcription</keyword>
<name>A0A2N8KH72_9BURK</name>
<dbReference type="GO" id="GO:0005829">
    <property type="term" value="C:cytosol"/>
    <property type="evidence" value="ECO:0007669"/>
    <property type="project" value="TreeGrafter"/>
</dbReference>
<reference evidence="6 7" key="1">
    <citation type="submission" date="2018-01" db="EMBL/GenBank/DDBJ databases">
        <title>The draft genome of an aniline degradation strain ANB-1.</title>
        <authorList>
            <person name="Zhang L."/>
            <person name="Jiang J."/>
        </authorList>
    </citation>
    <scope>NUCLEOTIDE SEQUENCE [LARGE SCALE GENOMIC DNA]</scope>
    <source>
        <strain evidence="6 7">ANB-1</strain>
    </source>
</reference>
<dbReference type="InterPro" id="IPR005119">
    <property type="entry name" value="LysR_subst-bd"/>
</dbReference>
<evidence type="ECO:0000256" key="3">
    <source>
        <dbReference type="ARBA" id="ARBA00023125"/>
    </source>
</evidence>